<dbReference type="Proteomes" id="UP000236161">
    <property type="component" value="Unassembled WGS sequence"/>
</dbReference>
<evidence type="ECO:0000313" key="2">
    <source>
        <dbReference type="EMBL" id="PKA65302.1"/>
    </source>
</evidence>
<dbReference type="AlphaFoldDB" id="A0A2I0BBY6"/>
<gene>
    <name evidence="2" type="ORF">AXF42_Ash005635</name>
</gene>
<protein>
    <recommendedName>
        <fullName evidence="4">Retrotransposon gag domain-containing protein</fullName>
    </recommendedName>
</protein>
<evidence type="ECO:0000256" key="1">
    <source>
        <dbReference type="SAM" id="MobiDB-lite"/>
    </source>
</evidence>
<keyword evidence="3" id="KW-1185">Reference proteome</keyword>
<feature type="region of interest" description="Disordered" evidence="1">
    <location>
        <begin position="96"/>
        <end position="132"/>
    </location>
</feature>
<organism evidence="2 3">
    <name type="scientific">Apostasia shenzhenica</name>
    <dbReference type="NCBI Taxonomy" id="1088818"/>
    <lineage>
        <taxon>Eukaryota</taxon>
        <taxon>Viridiplantae</taxon>
        <taxon>Streptophyta</taxon>
        <taxon>Embryophyta</taxon>
        <taxon>Tracheophyta</taxon>
        <taxon>Spermatophyta</taxon>
        <taxon>Magnoliopsida</taxon>
        <taxon>Liliopsida</taxon>
        <taxon>Asparagales</taxon>
        <taxon>Orchidaceae</taxon>
        <taxon>Apostasioideae</taxon>
        <taxon>Apostasia</taxon>
    </lineage>
</organism>
<proteinExistence type="predicted"/>
<evidence type="ECO:0000313" key="3">
    <source>
        <dbReference type="Proteomes" id="UP000236161"/>
    </source>
</evidence>
<dbReference type="EMBL" id="KZ451895">
    <property type="protein sequence ID" value="PKA65302.1"/>
    <property type="molecule type" value="Genomic_DNA"/>
</dbReference>
<accession>A0A2I0BBY6</accession>
<sequence>MKQELIAHFIGRICMALSDMVLANIQRGENESLRSYTDRFFSAVAETKDINLAVAIHNYRRGLISSDLSKSLQLVKPKSFPEIVARANQFVLLEDTGNDAPDISDPRVEQRVKRKYRDSGPVDPRVNYGEQA</sequence>
<dbReference type="OrthoDB" id="1436372at2759"/>
<evidence type="ECO:0008006" key="4">
    <source>
        <dbReference type="Google" id="ProtNLM"/>
    </source>
</evidence>
<reference evidence="2 3" key="1">
    <citation type="journal article" date="2017" name="Nature">
        <title>The Apostasia genome and the evolution of orchids.</title>
        <authorList>
            <person name="Zhang G.Q."/>
            <person name="Liu K.W."/>
            <person name="Li Z."/>
            <person name="Lohaus R."/>
            <person name="Hsiao Y.Y."/>
            <person name="Niu S.C."/>
            <person name="Wang J.Y."/>
            <person name="Lin Y.C."/>
            <person name="Xu Q."/>
            <person name="Chen L.J."/>
            <person name="Yoshida K."/>
            <person name="Fujiwara S."/>
            <person name="Wang Z.W."/>
            <person name="Zhang Y.Q."/>
            <person name="Mitsuda N."/>
            <person name="Wang M."/>
            <person name="Liu G.H."/>
            <person name="Pecoraro L."/>
            <person name="Huang H.X."/>
            <person name="Xiao X.J."/>
            <person name="Lin M."/>
            <person name="Wu X.Y."/>
            <person name="Wu W.L."/>
            <person name="Chen Y.Y."/>
            <person name="Chang S.B."/>
            <person name="Sakamoto S."/>
            <person name="Ohme-Takagi M."/>
            <person name="Yagi M."/>
            <person name="Zeng S.J."/>
            <person name="Shen C.Y."/>
            <person name="Yeh C.M."/>
            <person name="Luo Y.B."/>
            <person name="Tsai W.C."/>
            <person name="Van de Peer Y."/>
            <person name="Liu Z.J."/>
        </authorList>
    </citation>
    <scope>NUCLEOTIDE SEQUENCE [LARGE SCALE GENOMIC DNA]</scope>
    <source>
        <strain evidence="3">cv. Shenzhen</strain>
        <tissue evidence="2">Stem</tissue>
    </source>
</reference>
<name>A0A2I0BBY6_9ASPA</name>